<reference evidence="4" key="1">
    <citation type="submission" date="2021-03" db="EMBL/GenBank/DDBJ databases">
        <title>Evolutionary innovations through gain and loss of genes in the ectomycorrhizal Boletales.</title>
        <authorList>
            <person name="Wu G."/>
            <person name="Miyauchi S."/>
            <person name="Morin E."/>
            <person name="Yang Z.-L."/>
            <person name="Xu J."/>
            <person name="Martin F.M."/>
        </authorList>
    </citation>
    <scope>NUCLEOTIDE SEQUENCE</scope>
    <source>
        <strain evidence="4">BR01</strain>
    </source>
</reference>
<gene>
    <name evidence="4" type="ORF">JVT61DRAFT_10931</name>
</gene>
<dbReference type="CDD" id="cd00882">
    <property type="entry name" value="Ras_like_GTPase"/>
    <property type="match status" value="1"/>
</dbReference>
<feature type="coiled-coil region" evidence="1">
    <location>
        <begin position="364"/>
        <end position="419"/>
    </location>
</feature>
<dbReference type="Gene3D" id="3.40.50.300">
    <property type="entry name" value="P-loop containing nucleotide triphosphate hydrolases"/>
    <property type="match status" value="1"/>
</dbReference>
<evidence type="ECO:0000256" key="1">
    <source>
        <dbReference type="SAM" id="Coils"/>
    </source>
</evidence>
<name>A0A8I2YFG6_9AGAM</name>
<keyword evidence="5" id="KW-1185">Reference proteome</keyword>
<keyword evidence="1" id="KW-0175">Coiled coil</keyword>
<feature type="domain" description="G" evidence="3">
    <location>
        <begin position="1"/>
        <end position="62"/>
    </location>
</feature>
<evidence type="ECO:0000259" key="3">
    <source>
        <dbReference type="Pfam" id="PF01926"/>
    </source>
</evidence>
<dbReference type="Pfam" id="PF01926">
    <property type="entry name" value="MMR_HSR1"/>
    <property type="match status" value="1"/>
</dbReference>
<evidence type="ECO:0000256" key="2">
    <source>
        <dbReference type="SAM" id="MobiDB-lite"/>
    </source>
</evidence>
<evidence type="ECO:0000313" key="4">
    <source>
        <dbReference type="EMBL" id="KAG6370907.1"/>
    </source>
</evidence>
<dbReference type="EMBL" id="JAGFBS010000043">
    <property type="protein sequence ID" value="KAG6370907.1"/>
    <property type="molecule type" value="Genomic_DNA"/>
</dbReference>
<feature type="region of interest" description="Disordered" evidence="2">
    <location>
        <begin position="504"/>
        <end position="533"/>
    </location>
</feature>
<dbReference type="InterPro" id="IPR006073">
    <property type="entry name" value="GTP-bd"/>
</dbReference>
<accession>A0A8I2YFG6</accession>
<feature type="coiled-coil region" evidence="1">
    <location>
        <begin position="207"/>
        <end position="334"/>
    </location>
</feature>
<evidence type="ECO:0000313" key="5">
    <source>
        <dbReference type="Proteomes" id="UP000683000"/>
    </source>
</evidence>
<dbReference type="AlphaFoldDB" id="A0A8I2YFG6"/>
<proteinExistence type="predicted"/>
<dbReference type="InterPro" id="IPR027417">
    <property type="entry name" value="P-loop_NTPase"/>
</dbReference>
<feature type="compositionally biased region" description="Basic and acidic residues" evidence="2">
    <location>
        <begin position="504"/>
        <end position="513"/>
    </location>
</feature>
<protein>
    <recommendedName>
        <fullName evidence="3">G domain-containing protein</fullName>
    </recommendedName>
</protein>
<dbReference type="OrthoDB" id="8954335at2759"/>
<dbReference type="Proteomes" id="UP000683000">
    <property type="component" value="Unassembled WGS sequence"/>
</dbReference>
<comment type="caution">
    <text evidence="4">The sequence shown here is derived from an EMBL/GenBank/DDBJ whole genome shotgun (WGS) entry which is preliminary data.</text>
</comment>
<dbReference type="SUPFAM" id="SSF52540">
    <property type="entry name" value="P-loop containing nucleoside triphosphate hydrolases"/>
    <property type="match status" value="1"/>
</dbReference>
<organism evidence="4 5">
    <name type="scientific">Boletus reticuloceps</name>
    <dbReference type="NCBI Taxonomy" id="495285"/>
    <lineage>
        <taxon>Eukaryota</taxon>
        <taxon>Fungi</taxon>
        <taxon>Dikarya</taxon>
        <taxon>Basidiomycota</taxon>
        <taxon>Agaricomycotina</taxon>
        <taxon>Agaricomycetes</taxon>
        <taxon>Agaricomycetidae</taxon>
        <taxon>Boletales</taxon>
        <taxon>Boletineae</taxon>
        <taxon>Boletaceae</taxon>
        <taxon>Boletoideae</taxon>
        <taxon>Boletus</taxon>
    </lineage>
</organism>
<dbReference type="GO" id="GO:0005525">
    <property type="term" value="F:GTP binding"/>
    <property type="evidence" value="ECO:0007669"/>
    <property type="project" value="InterPro"/>
</dbReference>
<sequence>MGATGTGKSTFIHLLTNDERIHIGHDPESETSDIQTACYVDGKTGLSVMLIDSPGFDDSREGVADTDILEKIACFLEPEKGERRKLNGIIYMHRISDPRVGGVSRKNLRMFHSLCGDDNLKNVRIVTTNWSRVGKQEGDAREEALRIGAFKALLDAGADMRRHLNVLDSARELMSDLIPLKAITMQIQHELEAGMTLGDTSAGTILTAEMREMREMHEKELTELKREAEEAAKASNLALKAELAEERKILERRMELAEDDRGKSARILDQARKDLAAEQDKLRELREQANLRSAALRDAQNKIEEKRKQFADYMKVAEKNCRKLEREQDGVTRNNHRLVAQLAAERRKQCEKTRSQFAALRDVQDKMKKERKRFLGQMNAAEEKGMKLERERQEAMRENDCLTDQLAAERRDMREQIQKQSAALRAVQGKMGEERKRLADRMRADETNRLKLEWEQREAMRRNNRLMEQLAEEGQERLRQIKANGLASKGQAEEAYRKQTELEQRLASAERTRKQLQQRADRGVFSGVLPRIK</sequence>